<dbReference type="EMBL" id="WIXE01003903">
    <property type="protein sequence ID" value="KAK5983523.1"/>
    <property type="molecule type" value="Genomic_DNA"/>
</dbReference>
<accession>A0AAN8IU19</accession>
<dbReference type="AlphaFoldDB" id="A0AAN8IU19"/>
<evidence type="ECO:0000256" key="2">
    <source>
        <dbReference type="SAM" id="Phobius"/>
    </source>
</evidence>
<keyword evidence="2" id="KW-1133">Transmembrane helix</keyword>
<evidence type="ECO:0000259" key="3">
    <source>
        <dbReference type="PROSITE" id="PS51670"/>
    </source>
</evidence>
<evidence type="ECO:0000256" key="1">
    <source>
        <dbReference type="PROSITE-ProRule" id="PRU01005"/>
    </source>
</evidence>
<dbReference type="Proteomes" id="UP001331761">
    <property type="component" value="Unassembled WGS sequence"/>
</dbReference>
<proteinExistence type="predicted"/>
<keyword evidence="2" id="KW-0472">Membrane</keyword>
<gene>
    <name evidence="4" type="ORF">GCK32_001138</name>
</gene>
<keyword evidence="5" id="KW-1185">Reference proteome</keyword>
<keyword evidence="2" id="KW-0812">Transmembrane</keyword>
<protein>
    <recommendedName>
        <fullName evidence="3">ShKT domain-containing protein</fullName>
    </recommendedName>
</protein>
<evidence type="ECO:0000313" key="5">
    <source>
        <dbReference type="Proteomes" id="UP001331761"/>
    </source>
</evidence>
<dbReference type="Gene3D" id="1.10.10.1940">
    <property type="match status" value="1"/>
</dbReference>
<name>A0AAN8IU19_TRICO</name>
<sequence>MIEYMFLVFLEMKSLLIIVATIVVVETAFFKKKEEPCEDHEKYKLFCWREVQKGYCTSPFASEKEKLERCPKSCGLCCDDKNCEVHKRKVL</sequence>
<comment type="caution">
    <text evidence="4">The sequence shown here is derived from an EMBL/GenBank/DDBJ whole genome shotgun (WGS) entry which is preliminary data.</text>
</comment>
<feature type="transmembrane region" description="Helical" evidence="2">
    <location>
        <begin position="6"/>
        <end position="25"/>
    </location>
</feature>
<dbReference type="Pfam" id="PF01549">
    <property type="entry name" value="ShK"/>
    <property type="match status" value="1"/>
</dbReference>
<dbReference type="PROSITE" id="PS51670">
    <property type="entry name" value="SHKT"/>
    <property type="match status" value="1"/>
</dbReference>
<dbReference type="InterPro" id="IPR003582">
    <property type="entry name" value="ShKT_dom"/>
</dbReference>
<feature type="domain" description="ShKT" evidence="3">
    <location>
        <begin position="37"/>
        <end position="77"/>
    </location>
</feature>
<comment type="caution">
    <text evidence="1">Lacks conserved residue(s) required for the propagation of feature annotation.</text>
</comment>
<dbReference type="SMART" id="SM00254">
    <property type="entry name" value="ShKT"/>
    <property type="match status" value="1"/>
</dbReference>
<organism evidence="4 5">
    <name type="scientific">Trichostrongylus colubriformis</name>
    <name type="common">Black scour worm</name>
    <dbReference type="NCBI Taxonomy" id="6319"/>
    <lineage>
        <taxon>Eukaryota</taxon>
        <taxon>Metazoa</taxon>
        <taxon>Ecdysozoa</taxon>
        <taxon>Nematoda</taxon>
        <taxon>Chromadorea</taxon>
        <taxon>Rhabditida</taxon>
        <taxon>Rhabditina</taxon>
        <taxon>Rhabditomorpha</taxon>
        <taxon>Strongyloidea</taxon>
        <taxon>Trichostrongylidae</taxon>
        <taxon>Trichostrongylus</taxon>
    </lineage>
</organism>
<evidence type="ECO:0000313" key="4">
    <source>
        <dbReference type="EMBL" id="KAK5983523.1"/>
    </source>
</evidence>
<reference evidence="4 5" key="1">
    <citation type="submission" date="2019-10" db="EMBL/GenBank/DDBJ databases">
        <title>Assembly and Annotation for the nematode Trichostrongylus colubriformis.</title>
        <authorList>
            <person name="Martin J."/>
        </authorList>
    </citation>
    <scope>NUCLEOTIDE SEQUENCE [LARGE SCALE GENOMIC DNA]</scope>
    <source>
        <strain evidence="4">G859</strain>
        <tissue evidence="4">Whole worm</tissue>
    </source>
</reference>